<evidence type="ECO:0000256" key="1">
    <source>
        <dbReference type="ARBA" id="ARBA00022729"/>
    </source>
</evidence>
<dbReference type="InterPro" id="IPR006584">
    <property type="entry name" value="Cellulose-bd_IV"/>
</dbReference>
<feature type="domain" description="CBM6" evidence="4">
    <location>
        <begin position="1015"/>
        <end position="1139"/>
    </location>
</feature>
<dbReference type="CDD" id="cd21510">
    <property type="entry name" value="agarase_cat"/>
    <property type="match status" value="1"/>
</dbReference>
<dbReference type="SMART" id="SM00635">
    <property type="entry name" value="BID_2"/>
    <property type="match status" value="3"/>
</dbReference>
<dbReference type="GO" id="GO:0000272">
    <property type="term" value="P:polysaccharide catabolic process"/>
    <property type="evidence" value="ECO:0007669"/>
    <property type="project" value="InterPro"/>
</dbReference>
<dbReference type="EMBL" id="LSNE01000005">
    <property type="protein sequence ID" value="KXI28809.1"/>
    <property type="molecule type" value="Genomic_DNA"/>
</dbReference>
<dbReference type="InterPro" id="IPR005084">
    <property type="entry name" value="CBM6"/>
</dbReference>
<keyword evidence="1 3" id="KW-0732">Signal</keyword>
<dbReference type="SUPFAM" id="SSF49785">
    <property type="entry name" value="Galactose-binding domain-like"/>
    <property type="match status" value="2"/>
</dbReference>
<dbReference type="Pfam" id="PF18206">
    <property type="entry name" value="Porphyrn_cat_1"/>
    <property type="match status" value="1"/>
</dbReference>
<dbReference type="SMART" id="SM00606">
    <property type="entry name" value="CBD_IV"/>
    <property type="match status" value="1"/>
</dbReference>
<evidence type="ECO:0000256" key="2">
    <source>
        <dbReference type="SAM" id="MobiDB-lite"/>
    </source>
</evidence>
<feature type="region of interest" description="Disordered" evidence="2">
    <location>
        <begin position="1143"/>
        <end position="1168"/>
    </location>
</feature>
<dbReference type="Gene3D" id="3.20.20.80">
    <property type="entry name" value="Glycosidases"/>
    <property type="match status" value="1"/>
</dbReference>
<feature type="domain" description="CBM6" evidence="4">
    <location>
        <begin position="1449"/>
        <end position="1580"/>
    </location>
</feature>
<organism evidence="5 6">
    <name type="scientific">Paraglaciecola hydrolytica</name>
    <dbReference type="NCBI Taxonomy" id="1799789"/>
    <lineage>
        <taxon>Bacteria</taxon>
        <taxon>Pseudomonadati</taxon>
        <taxon>Pseudomonadota</taxon>
        <taxon>Gammaproteobacteria</taxon>
        <taxon>Alteromonadales</taxon>
        <taxon>Alteromonadaceae</taxon>
        <taxon>Paraglaciecola</taxon>
    </lineage>
</organism>
<keyword evidence="6" id="KW-1185">Reference proteome</keyword>
<dbReference type="SUPFAM" id="SSF63446">
    <property type="entry name" value="Type I dockerin domain"/>
    <property type="match status" value="1"/>
</dbReference>
<reference evidence="6" key="1">
    <citation type="submission" date="2016-02" db="EMBL/GenBank/DDBJ databases">
        <authorList>
            <person name="Schultz-Johansen M."/>
            <person name="Glaring M.A."/>
            <person name="Bech P.K."/>
            <person name="Stougaard P."/>
        </authorList>
    </citation>
    <scope>NUCLEOTIDE SEQUENCE [LARGE SCALE GENOMIC DNA]</scope>
    <source>
        <strain evidence="6">S66</strain>
    </source>
</reference>
<evidence type="ECO:0000313" key="6">
    <source>
        <dbReference type="Proteomes" id="UP000070299"/>
    </source>
</evidence>
<evidence type="ECO:0000256" key="3">
    <source>
        <dbReference type="SAM" id="SignalP"/>
    </source>
</evidence>
<dbReference type="Gene3D" id="2.60.120.260">
    <property type="entry name" value="Galactose-binding domain-like"/>
    <property type="match status" value="2"/>
</dbReference>
<sequence>MRKLLSLAIATSLGLCVNSVNAASVKVDINLDIKHEVKGVSDFNREKHITVHSNLTEGDWKGEEDVMNYLMNDLDVYFGRDNGMASWIFKATAQDPVNLGKPDLNDMANFGQWHKDNMYDNLPESLRAYESRSSEMIMGITPHGPFPTQSYWPNDLAGKDDEAGKYILRHIEDGAEWVGEYFDQFFRKDGESSGVLMPKYWEVINEPDMDVNVGRTFVMSSFEQIFEYHNLVANELRSRLPEGQRPLVGGMTWGLHDLDKPDLSERFATQQNAVRSRYAYEAGELEDFLQDVTESVHWDVRKNDFYQWDYLWKGFMDAAGDNMDFYSIHLYDWVPMGDNPKNGTFRRGMTTEAVLDMVEWYDAQVNGKENLKPWVISEYGAITAQHSNVAFLSNDYRYADWLHVRTFNQMFMQLLTRPSQIVKSMPFAPVKATWGAGVTADGTVVRYEPSLLQTDEPKSPAFFSEEAQWYVTDKIQWYELWADVKGTRVDTHSSDPDIQVDAYVDGNHTYLILNNLEWYDIPVDLAFLGANSNSVNSVKMKHSYLAEGLSPVNLGRGVLAQAVLDKLPESVTLQPGSTIVLDIEYNDDIQISELSKEDKYYSESLSGAGKGQAAKGQVHRVHANAVTAHVNGVNVPVQGEATLRIAAKMYPFHASNVRADLNNFTINGHTLNVPREVNPNTAGVPTEHLDFMGPEVDANGVALNLIEIPIPLEYLQEDNTIEARINLAQAFTAVSISVWDMSKAATRTNANVCAPCDAVSSLSITGASSVNIKESIALTADVLPLTAGNKAVKWTTSNVAIAAVDQNGLVTGTGSGTATIRGTTLDGSYVAEHQVTVVTIQLSSVDISNADANLAVNETLQLNVSTEPFNATNKKLNWVSSNPAVATVSSGGLVTALSDGNTTITASAVDGGASDSVNISVVSQSLTDLDVPSTGVIVLPGSYQVPLSFTPSNATNLAVTWRSANTNIASVNSSGLVTGVSAGTTTITATAADGGLTASIIVSVLNEGGITDTGFVVEAETLSNTGGPYGGFSVSATGINNNQSGDWAEYSVNFAQEGVYRLILDAGTPTAPSNGVTVYINGQSAGTAELPTTGDWDVMQSTVVTNSLLVPSEGLHTIRIESVGAEAKWQWNADKMRFVLLSALTPPTDPDGPSDPTDPTDPTDPVDPVAASLVLDDASKYRNTTYQVGGNIVVSANYHAGTGQKVTLNQGGVKFFLREMTSDWSQVVNDVLAFDASAIGQESGSASATLSLVGLTPTADLPNGNFYFLFAIFNSSDGTDYKIPGVFPINIVAESTDPVDPVDPVDASFALDDDNKYRNATYEVGSSISVSANYHAGGDQTVTNQHGGIKFLLREMTSDWSTIVKDVVAYDASAIAQTEGTASATLSLADVTPTADLPNGNFYYLYAVFNSTDGTDYSIPGVFPINIVAAPVDPVDPVNPGDATDGAAFTIEAEAFDATGGDFSPAGVIIGERGIPTDRHTVIDSVQTTDWVDYVINFPTSDFYRIEMLASGAELLANASLFVDGNFVQETPIYTTSQAIFETFELTEGTYITAGTHTIRVQATSSKRAWMWFGDSFTFTQLIFAEEAVAGDWDEDGDVDADDIRAMTLAIQKRQAIDISFDFNKDGVVNVLDTRVLMTMCTRARCAI</sequence>
<dbReference type="InterPro" id="IPR036439">
    <property type="entry name" value="Dockerin_dom_sf"/>
</dbReference>
<dbReference type="Pfam" id="PF02368">
    <property type="entry name" value="Big_2"/>
    <property type="match status" value="3"/>
</dbReference>
<dbReference type="InterPro" id="IPR008979">
    <property type="entry name" value="Galactose-bd-like_sf"/>
</dbReference>
<dbReference type="InterPro" id="IPR003343">
    <property type="entry name" value="Big_2"/>
</dbReference>
<dbReference type="SUPFAM" id="SSF49373">
    <property type="entry name" value="Invasin/intimin cell-adhesion fragments"/>
    <property type="match status" value="3"/>
</dbReference>
<dbReference type="InterPro" id="IPR040527">
    <property type="entry name" value="Beta-sand_Porphyrn"/>
</dbReference>
<proteinExistence type="predicted"/>
<dbReference type="InterPro" id="IPR008964">
    <property type="entry name" value="Invasin/intimin_cell_adhesion"/>
</dbReference>
<dbReference type="InterPro" id="IPR017853">
    <property type="entry name" value="GH"/>
</dbReference>
<dbReference type="PROSITE" id="PS51175">
    <property type="entry name" value="CBM6"/>
    <property type="match status" value="2"/>
</dbReference>
<feature type="signal peptide" evidence="3">
    <location>
        <begin position="1"/>
        <end position="22"/>
    </location>
</feature>
<comment type="caution">
    <text evidence="5">The sequence shown here is derived from an EMBL/GenBank/DDBJ whole genome shotgun (WGS) entry which is preliminary data.</text>
</comment>
<evidence type="ECO:0000313" key="5">
    <source>
        <dbReference type="EMBL" id="KXI28809.1"/>
    </source>
</evidence>
<gene>
    <name evidence="5" type="ORF">AX660_11420</name>
</gene>
<name>A0A136A0N4_9ALTE</name>
<accession>A0A136A0N4</accession>
<evidence type="ECO:0000259" key="4">
    <source>
        <dbReference type="PROSITE" id="PS51175"/>
    </source>
</evidence>
<dbReference type="Gene3D" id="2.60.40.1080">
    <property type="match status" value="3"/>
</dbReference>
<dbReference type="Proteomes" id="UP000070299">
    <property type="component" value="Unassembled WGS sequence"/>
</dbReference>
<dbReference type="GO" id="GO:0030246">
    <property type="term" value="F:carbohydrate binding"/>
    <property type="evidence" value="ECO:0007669"/>
    <property type="project" value="InterPro"/>
</dbReference>
<dbReference type="SUPFAM" id="SSF51445">
    <property type="entry name" value="(Trans)glycosidases"/>
    <property type="match status" value="1"/>
</dbReference>
<dbReference type="STRING" id="1799789.AX660_11420"/>
<protein>
    <recommendedName>
        <fullName evidence="4">CBM6 domain-containing protein</fullName>
    </recommendedName>
</protein>
<feature type="chain" id="PRO_5007469220" description="CBM6 domain-containing protein" evidence="3">
    <location>
        <begin position="23"/>
        <end position="1648"/>
    </location>
</feature>
<dbReference type="Gene3D" id="2.60.120.1200">
    <property type="match status" value="1"/>
</dbReference>
<dbReference type="RefSeq" id="WP_068375572.1">
    <property type="nucleotide sequence ID" value="NZ_LSNE01000005.1"/>
</dbReference>